<proteinExistence type="predicted"/>
<dbReference type="EMBL" id="UINC01034960">
    <property type="protein sequence ID" value="SVB26602.1"/>
    <property type="molecule type" value="Genomic_DNA"/>
</dbReference>
<feature type="non-terminal residue" evidence="1">
    <location>
        <position position="43"/>
    </location>
</feature>
<sequence length="43" mass="4769">MNDDYGTTKEQLVAEFLQAIGFLGNHGGRNKVTKRSQTGILLF</sequence>
<accession>A0A382CLE8</accession>
<protein>
    <submittedName>
        <fullName evidence="1">Uncharacterized protein</fullName>
    </submittedName>
</protein>
<organism evidence="1">
    <name type="scientific">marine metagenome</name>
    <dbReference type="NCBI Taxonomy" id="408172"/>
    <lineage>
        <taxon>unclassified sequences</taxon>
        <taxon>metagenomes</taxon>
        <taxon>ecological metagenomes</taxon>
    </lineage>
</organism>
<name>A0A382CLE8_9ZZZZ</name>
<evidence type="ECO:0000313" key="1">
    <source>
        <dbReference type="EMBL" id="SVB26602.1"/>
    </source>
</evidence>
<dbReference type="AlphaFoldDB" id="A0A382CLE8"/>
<reference evidence="1" key="1">
    <citation type="submission" date="2018-05" db="EMBL/GenBank/DDBJ databases">
        <authorList>
            <person name="Lanie J.A."/>
            <person name="Ng W.-L."/>
            <person name="Kazmierczak K.M."/>
            <person name="Andrzejewski T.M."/>
            <person name="Davidsen T.M."/>
            <person name="Wayne K.J."/>
            <person name="Tettelin H."/>
            <person name="Glass J.I."/>
            <person name="Rusch D."/>
            <person name="Podicherti R."/>
            <person name="Tsui H.-C.T."/>
            <person name="Winkler M.E."/>
        </authorList>
    </citation>
    <scope>NUCLEOTIDE SEQUENCE</scope>
</reference>
<gene>
    <name evidence="1" type="ORF">METZ01_LOCUS179456</name>
</gene>